<sequence length="40" mass="4652">MRKNMIKLDIQIMSSSMIKLAELVPSFNKFFLINSRVAVH</sequence>
<organism evidence="1">
    <name type="scientific">Arundo donax</name>
    <name type="common">Giant reed</name>
    <name type="synonym">Donax arundinaceus</name>
    <dbReference type="NCBI Taxonomy" id="35708"/>
    <lineage>
        <taxon>Eukaryota</taxon>
        <taxon>Viridiplantae</taxon>
        <taxon>Streptophyta</taxon>
        <taxon>Embryophyta</taxon>
        <taxon>Tracheophyta</taxon>
        <taxon>Spermatophyta</taxon>
        <taxon>Magnoliopsida</taxon>
        <taxon>Liliopsida</taxon>
        <taxon>Poales</taxon>
        <taxon>Poaceae</taxon>
        <taxon>PACMAD clade</taxon>
        <taxon>Arundinoideae</taxon>
        <taxon>Arundineae</taxon>
        <taxon>Arundo</taxon>
    </lineage>
</organism>
<dbReference type="AlphaFoldDB" id="A0A0A9A2W1"/>
<reference evidence="1" key="1">
    <citation type="submission" date="2014-09" db="EMBL/GenBank/DDBJ databases">
        <authorList>
            <person name="Magalhaes I.L.F."/>
            <person name="Oliveira U."/>
            <person name="Santos F.R."/>
            <person name="Vidigal T.H.D.A."/>
            <person name="Brescovit A.D."/>
            <person name="Santos A.J."/>
        </authorList>
    </citation>
    <scope>NUCLEOTIDE SEQUENCE</scope>
    <source>
        <tissue evidence="1">Shoot tissue taken approximately 20 cm above the soil surface</tissue>
    </source>
</reference>
<dbReference type="EMBL" id="GBRH01252469">
    <property type="protein sequence ID" value="JAD45426.1"/>
    <property type="molecule type" value="Transcribed_RNA"/>
</dbReference>
<reference evidence="1" key="2">
    <citation type="journal article" date="2015" name="Data Brief">
        <title>Shoot transcriptome of the giant reed, Arundo donax.</title>
        <authorList>
            <person name="Barrero R.A."/>
            <person name="Guerrero F.D."/>
            <person name="Moolhuijzen P."/>
            <person name="Goolsby J.A."/>
            <person name="Tidwell J."/>
            <person name="Bellgard S.E."/>
            <person name="Bellgard M.I."/>
        </authorList>
    </citation>
    <scope>NUCLEOTIDE SEQUENCE</scope>
    <source>
        <tissue evidence="1">Shoot tissue taken approximately 20 cm above the soil surface</tissue>
    </source>
</reference>
<evidence type="ECO:0000313" key="1">
    <source>
        <dbReference type="EMBL" id="JAD45426.1"/>
    </source>
</evidence>
<name>A0A0A9A2W1_ARUDO</name>
<accession>A0A0A9A2W1</accession>
<protein>
    <submittedName>
        <fullName evidence="1">Uncharacterized protein</fullName>
    </submittedName>
</protein>
<proteinExistence type="predicted"/>